<evidence type="ECO:0000256" key="11">
    <source>
        <dbReference type="SAM" id="Phobius"/>
    </source>
</evidence>
<feature type="compositionally biased region" description="Low complexity" evidence="10">
    <location>
        <begin position="347"/>
        <end position="357"/>
    </location>
</feature>
<name>A0A895YBF6_9ACTN</name>
<evidence type="ECO:0000256" key="10">
    <source>
        <dbReference type="SAM" id="MobiDB-lite"/>
    </source>
</evidence>
<dbReference type="Gene3D" id="1.10.510.10">
    <property type="entry name" value="Transferase(Phosphotransferase) domain 1"/>
    <property type="match status" value="1"/>
</dbReference>
<dbReference type="RefSeq" id="WP_239676918.1">
    <property type="nucleotide sequence ID" value="NZ_CP070499.1"/>
</dbReference>
<dbReference type="InterPro" id="IPR017441">
    <property type="entry name" value="Protein_kinase_ATP_BS"/>
</dbReference>
<dbReference type="PROSITE" id="PS50011">
    <property type="entry name" value="PROTEIN_KINASE_DOM"/>
    <property type="match status" value="1"/>
</dbReference>
<evidence type="ECO:0000256" key="8">
    <source>
        <dbReference type="ARBA" id="ARBA00048679"/>
    </source>
</evidence>
<dbReference type="SUPFAM" id="SSF56112">
    <property type="entry name" value="Protein kinase-like (PK-like)"/>
    <property type="match status" value="1"/>
</dbReference>
<feature type="compositionally biased region" description="Pro residues" evidence="10">
    <location>
        <begin position="312"/>
        <end position="324"/>
    </location>
</feature>
<keyword evidence="3" id="KW-0808">Transferase</keyword>
<keyword evidence="11" id="KW-1133">Transmembrane helix</keyword>
<dbReference type="InterPro" id="IPR008271">
    <property type="entry name" value="Ser/Thr_kinase_AS"/>
</dbReference>
<accession>A0A895YBF6</accession>
<dbReference type="InterPro" id="IPR000719">
    <property type="entry name" value="Prot_kinase_dom"/>
</dbReference>
<dbReference type="Gene3D" id="3.30.200.20">
    <property type="entry name" value="Phosphorylase Kinase, domain 1"/>
    <property type="match status" value="1"/>
</dbReference>
<reference evidence="13" key="1">
    <citation type="submission" date="2021-02" db="EMBL/GenBank/DDBJ databases">
        <title>Natrosporangium hydrolyticum gen. nov., sp. nov, a haloalkaliphilic actinobacterium from a soda solonchak soil.</title>
        <authorList>
            <person name="Sorokin D.Y."/>
            <person name="Khijniak T.V."/>
            <person name="Zakharycheva A.P."/>
            <person name="Boueva O.V."/>
            <person name="Ariskina E.V."/>
            <person name="Hahnke R.L."/>
            <person name="Bunk B."/>
            <person name="Sproer C."/>
            <person name="Schumann P."/>
            <person name="Evtushenko L.I."/>
            <person name="Kublanov I.V."/>
        </authorList>
    </citation>
    <scope>NUCLEOTIDE SEQUENCE</scope>
    <source>
        <strain evidence="13">DSM 106523</strain>
    </source>
</reference>
<evidence type="ECO:0000259" key="12">
    <source>
        <dbReference type="PROSITE" id="PS50011"/>
    </source>
</evidence>
<organism evidence="13 14">
    <name type="scientific">Natronosporangium hydrolyticum</name>
    <dbReference type="NCBI Taxonomy" id="2811111"/>
    <lineage>
        <taxon>Bacteria</taxon>
        <taxon>Bacillati</taxon>
        <taxon>Actinomycetota</taxon>
        <taxon>Actinomycetes</taxon>
        <taxon>Micromonosporales</taxon>
        <taxon>Micromonosporaceae</taxon>
        <taxon>Natronosporangium</taxon>
    </lineage>
</organism>
<dbReference type="AlphaFoldDB" id="A0A895YBF6"/>
<evidence type="ECO:0000256" key="6">
    <source>
        <dbReference type="ARBA" id="ARBA00022840"/>
    </source>
</evidence>
<proteinExistence type="predicted"/>
<dbReference type="Proteomes" id="UP000662857">
    <property type="component" value="Chromosome"/>
</dbReference>
<dbReference type="FunFam" id="3.30.200.20:FF:000035">
    <property type="entry name" value="Serine/threonine protein kinase Stk1"/>
    <property type="match status" value="1"/>
</dbReference>
<gene>
    <name evidence="13" type="ORF">JQS43_25500</name>
</gene>
<dbReference type="InterPro" id="IPR011009">
    <property type="entry name" value="Kinase-like_dom_sf"/>
</dbReference>
<evidence type="ECO:0000313" key="14">
    <source>
        <dbReference type="Proteomes" id="UP000662857"/>
    </source>
</evidence>
<feature type="binding site" evidence="9">
    <location>
        <position position="41"/>
    </location>
    <ligand>
        <name>ATP</name>
        <dbReference type="ChEBI" id="CHEBI:30616"/>
    </ligand>
</feature>
<dbReference type="PANTHER" id="PTHR43289">
    <property type="entry name" value="MITOGEN-ACTIVATED PROTEIN KINASE KINASE KINASE 20-RELATED"/>
    <property type="match status" value="1"/>
</dbReference>
<dbReference type="PROSITE" id="PS00107">
    <property type="entry name" value="PROTEIN_KINASE_ATP"/>
    <property type="match status" value="1"/>
</dbReference>
<dbReference type="EC" id="2.7.11.1" evidence="1"/>
<evidence type="ECO:0000256" key="7">
    <source>
        <dbReference type="ARBA" id="ARBA00047899"/>
    </source>
</evidence>
<feature type="compositionally biased region" description="Low complexity" evidence="10">
    <location>
        <begin position="284"/>
        <end position="296"/>
    </location>
</feature>
<evidence type="ECO:0000256" key="5">
    <source>
        <dbReference type="ARBA" id="ARBA00022777"/>
    </source>
</evidence>
<keyword evidence="2" id="KW-0723">Serine/threonine-protein kinase</keyword>
<keyword evidence="11" id="KW-0472">Membrane</keyword>
<dbReference type="GO" id="GO:0005524">
    <property type="term" value="F:ATP binding"/>
    <property type="evidence" value="ECO:0007669"/>
    <property type="project" value="UniProtKB-UniRule"/>
</dbReference>
<keyword evidence="14" id="KW-1185">Reference proteome</keyword>
<dbReference type="Pfam" id="PF00069">
    <property type="entry name" value="Pkinase"/>
    <property type="match status" value="1"/>
</dbReference>
<feature type="region of interest" description="Disordered" evidence="10">
    <location>
        <begin position="274"/>
        <end position="366"/>
    </location>
</feature>
<keyword evidence="4 9" id="KW-0547">Nucleotide-binding</keyword>
<sequence length="421" mass="43221">MHGAGMQLGGRYRLDERIGGGGMGEVWRGTDEVLGRTVAVKIMLPALLDEPGFAERFKAEARTMARLKHPGVVNVYDYSSDATTAFLVMEYIDGDPLSRTLNRVGRLTAARTMALIAQAADALEAAHAAGIVHRDVKPGNLMVRANGTLVLTDFGISRSEMAGMTGTGTVLGTASYLSPEQAAGQVATPASDVYALGVVAYQCLAGRRPFEGDNPLEIAMKHVRETPPSLPGDTPPAVREIVMRALAKDPGNRWPSAASLSAVARQASATLGQGVVIPGPPAGTAPSSPAPVSGGQPNPGQAMPGQPAAHPSAPPQQPGPPPSSGAPHHGYQPGHAPLATQQVHYQPPASGAPASAPGAGGPARGDRPSPLAIAAVILFAVAIVMCAGLSAYLLRQATDGGLSNLFTMVKVDHPIEGSMTI</sequence>
<protein>
    <recommendedName>
        <fullName evidence="1">non-specific serine/threonine protein kinase</fullName>
        <ecNumber evidence="1">2.7.11.1</ecNumber>
    </recommendedName>
</protein>
<evidence type="ECO:0000256" key="4">
    <source>
        <dbReference type="ARBA" id="ARBA00022741"/>
    </source>
</evidence>
<evidence type="ECO:0000313" key="13">
    <source>
        <dbReference type="EMBL" id="QSB14761.1"/>
    </source>
</evidence>
<dbReference type="SMART" id="SM00220">
    <property type="entry name" value="S_TKc"/>
    <property type="match status" value="1"/>
</dbReference>
<evidence type="ECO:0000256" key="3">
    <source>
        <dbReference type="ARBA" id="ARBA00022679"/>
    </source>
</evidence>
<dbReference type="PANTHER" id="PTHR43289:SF6">
    <property type="entry name" value="SERINE_THREONINE-PROTEIN KINASE NEKL-3"/>
    <property type="match status" value="1"/>
</dbReference>
<keyword evidence="5 13" id="KW-0418">Kinase</keyword>
<dbReference type="CDD" id="cd14014">
    <property type="entry name" value="STKc_PknB_like"/>
    <property type="match status" value="1"/>
</dbReference>
<dbReference type="PROSITE" id="PS00108">
    <property type="entry name" value="PROTEIN_KINASE_ST"/>
    <property type="match status" value="1"/>
</dbReference>
<dbReference type="GO" id="GO:0004674">
    <property type="term" value="F:protein serine/threonine kinase activity"/>
    <property type="evidence" value="ECO:0007669"/>
    <property type="project" value="UniProtKB-KW"/>
</dbReference>
<feature type="transmembrane region" description="Helical" evidence="11">
    <location>
        <begin position="371"/>
        <end position="394"/>
    </location>
</feature>
<comment type="catalytic activity">
    <reaction evidence="8">
        <text>L-seryl-[protein] + ATP = O-phospho-L-seryl-[protein] + ADP + H(+)</text>
        <dbReference type="Rhea" id="RHEA:17989"/>
        <dbReference type="Rhea" id="RHEA-COMP:9863"/>
        <dbReference type="Rhea" id="RHEA-COMP:11604"/>
        <dbReference type="ChEBI" id="CHEBI:15378"/>
        <dbReference type="ChEBI" id="CHEBI:29999"/>
        <dbReference type="ChEBI" id="CHEBI:30616"/>
        <dbReference type="ChEBI" id="CHEBI:83421"/>
        <dbReference type="ChEBI" id="CHEBI:456216"/>
        <dbReference type="EC" id="2.7.11.1"/>
    </reaction>
</comment>
<dbReference type="KEGG" id="nhy:JQS43_25500"/>
<dbReference type="FunFam" id="1.10.510.10:FF:000021">
    <property type="entry name" value="Serine/threonine protein kinase"/>
    <property type="match status" value="1"/>
</dbReference>
<evidence type="ECO:0000256" key="2">
    <source>
        <dbReference type="ARBA" id="ARBA00022527"/>
    </source>
</evidence>
<feature type="domain" description="Protein kinase" evidence="12">
    <location>
        <begin position="12"/>
        <end position="271"/>
    </location>
</feature>
<dbReference type="EMBL" id="CP070499">
    <property type="protein sequence ID" value="QSB14761.1"/>
    <property type="molecule type" value="Genomic_DNA"/>
</dbReference>
<keyword evidence="6 9" id="KW-0067">ATP-binding</keyword>
<dbReference type="GO" id="GO:0045717">
    <property type="term" value="P:negative regulation of fatty acid biosynthetic process"/>
    <property type="evidence" value="ECO:0007669"/>
    <property type="project" value="UniProtKB-ARBA"/>
</dbReference>
<evidence type="ECO:0000256" key="1">
    <source>
        <dbReference type="ARBA" id="ARBA00012513"/>
    </source>
</evidence>
<keyword evidence="11" id="KW-0812">Transmembrane</keyword>
<comment type="catalytic activity">
    <reaction evidence="7">
        <text>L-threonyl-[protein] + ATP = O-phospho-L-threonyl-[protein] + ADP + H(+)</text>
        <dbReference type="Rhea" id="RHEA:46608"/>
        <dbReference type="Rhea" id="RHEA-COMP:11060"/>
        <dbReference type="Rhea" id="RHEA-COMP:11605"/>
        <dbReference type="ChEBI" id="CHEBI:15378"/>
        <dbReference type="ChEBI" id="CHEBI:30013"/>
        <dbReference type="ChEBI" id="CHEBI:30616"/>
        <dbReference type="ChEBI" id="CHEBI:61977"/>
        <dbReference type="ChEBI" id="CHEBI:456216"/>
        <dbReference type="EC" id="2.7.11.1"/>
    </reaction>
</comment>
<evidence type="ECO:0000256" key="9">
    <source>
        <dbReference type="PROSITE-ProRule" id="PRU10141"/>
    </source>
</evidence>